<gene>
    <name evidence="8" type="ORF">SAMN00790413_06238</name>
</gene>
<proteinExistence type="predicted"/>
<evidence type="ECO:0000256" key="6">
    <source>
        <dbReference type="SAM" id="Phobius"/>
    </source>
</evidence>
<dbReference type="PROSITE" id="PS50850">
    <property type="entry name" value="MFS"/>
    <property type="match status" value="1"/>
</dbReference>
<dbReference type="SUPFAM" id="SSF103473">
    <property type="entry name" value="MFS general substrate transporter"/>
    <property type="match status" value="1"/>
</dbReference>
<feature type="transmembrane region" description="Helical" evidence="6">
    <location>
        <begin position="269"/>
        <end position="291"/>
    </location>
</feature>
<dbReference type="STRING" id="695939.SAMN00790413_06238"/>
<dbReference type="InterPro" id="IPR050189">
    <property type="entry name" value="MFS_Efflux_Transporters"/>
</dbReference>
<dbReference type="InterPro" id="IPR036259">
    <property type="entry name" value="MFS_trans_sf"/>
</dbReference>
<organism evidence="8 9">
    <name type="scientific">Deinococcus hopiensis KR-140</name>
    <dbReference type="NCBI Taxonomy" id="695939"/>
    <lineage>
        <taxon>Bacteria</taxon>
        <taxon>Thermotogati</taxon>
        <taxon>Deinococcota</taxon>
        <taxon>Deinococci</taxon>
        <taxon>Deinococcales</taxon>
        <taxon>Deinococcaceae</taxon>
        <taxon>Deinococcus</taxon>
    </lineage>
</organism>
<evidence type="ECO:0000256" key="4">
    <source>
        <dbReference type="ARBA" id="ARBA00022989"/>
    </source>
</evidence>
<keyword evidence="3 6" id="KW-0812">Transmembrane</keyword>
<dbReference type="PANTHER" id="PTHR43124:SF10">
    <property type="entry name" value="PURINE EFFLUX PUMP PBUE"/>
    <property type="match status" value="1"/>
</dbReference>
<dbReference type="AlphaFoldDB" id="A0A1W1VUA3"/>
<dbReference type="RefSeq" id="WP_084051097.1">
    <property type="nucleotide sequence ID" value="NZ_FWWU01000010.1"/>
</dbReference>
<dbReference type="PANTHER" id="PTHR43124">
    <property type="entry name" value="PURINE EFFLUX PUMP PBUE"/>
    <property type="match status" value="1"/>
</dbReference>
<evidence type="ECO:0000313" key="8">
    <source>
        <dbReference type="EMBL" id="SMB96952.1"/>
    </source>
</evidence>
<dbReference type="Pfam" id="PF07690">
    <property type="entry name" value="MFS_1"/>
    <property type="match status" value="2"/>
</dbReference>
<feature type="transmembrane region" description="Helical" evidence="6">
    <location>
        <begin position="211"/>
        <end position="234"/>
    </location>
</feature>
<feature type="transmembrane region" description="Helical" evidence="6">
    <location>
        <begin position="167"/>
        <end position="190"/>
    </location>
</feature>
<accession>A0A1W1VUA3</accession>
<keyword evidence="4 6" id="KW-1133">Transmembrane helix</keyword>
<feature type="transmembrane region" description="Helical" evidence="6">
    <location>
        <begin position="76"/>
        <end position="96"/>
    </location>
</feature>
<feature type="domain" description="Major facilitator superfamily (MFS) profile" evidence="7">
    <location>
        <begin position="11"/>
        <end position="387"/>
    </location>
</feature>
<evidence type="ECO:0000256" key="2">
    <source>
        <dbReference type="ARBA" id="ARBA00022475"/>
    </source>
</evidence>
<dbReference type="OrthoDB" id="9814237at2"/>
<sequence length="396" mass="40741">MQRSVVEMRAALLVLALAYFVVGTSALAVVGLSLPISQTFHIPPDRTGLLVTAFALTFAASALLAQSFFGHWPRKLLLHTGLGLLTVGLIAGALAPTFTALLLSRLMVAIGAAMIGPVVSATASQLVAPHHQAQALATVFAGFSVSSVLGVPLASVLGPTLGWRGTLLALAVMAAVSAMLIHRLVPHVLGGSRVTLTLYRRALTTSGVRPALLTTLLQIGAPMVVYGVAASYLAQRFGSTPPWISVTLLGFGLAGITGNTLAGLLTTRYGFTPTLITSLSGGTLAVLALLLLPETPLNGVVAFAALSLFAQMFQTPQQARLIHLNPTERGLMLALNASVVYLGISVGSGFGSTLLPQIGAQPLAWLPLAMLLIALVANAAVPVPSASTAFPSASRE</sequence>
<feature type="transmembrane region" description="Helical" evidence="6">
    <location>
        <begin position="363"/>
        <end position="381"/>
    </location>
</feature>
<comment type="subcellular location">
    <subcellularLocation>
        <location evidence="1">Cell membrane</location>
        <topology evidence="1">Multi-pass membrane protein</topology>
    </subcellularLocation>
</comment>
<dbReference type="GO" id="GO:0022857">
    <property type="term" value="F:transmembrane transporter activity"/>
    <property type="evidence" value="ECO:0007669"/>
    <property type="project" value="InterPro"/>
</dbReference>
<dbReference type="EMBL" id="FWWU01000010">
    <property type="protein sequence ID" value="SMB96952.1"/>
    <property type="molecule type" value="Genomic_DNA"/>
</dbReference>
<evidence type="ECO:0000256" key="3">
    <source>
        <dbReference type="ARBA" id="ARBA00022692"/>
    </source>
</evidence>
<evidence type="ECO:0000256" key="1">
    <source>
        <dbReference type="ARBA" id="ARBA00004651"/>
    </source>
</evidence>
<dbReference type="Gene3D" id="1.20.1250.20">
    <property type="entry name" value="MFS general substrate transporter like domains"/>
    <property type="match status" value="2"/>
</dbReference>
<evidence type="ECO:0000313" key="9">
    <source>
        <dbReference type="Proteomes" id="UP000192582"/>
    </source>
</evidence>
<dbReference type="GO" id="GO:0005886">
    <property type="term" value="C:plasma membrane"/>
    <property type="evidence" value="ECO:0007669"/>
    <property type="project" value="UniProtKB-SubCell"/>
</dbReference>
<dbReference type="InterPro" id="IPR020846">
    <property type="entry name" value="MFS_dom"/>
</dbReference>
<keyword evidence="2" id="KW-1003">Cell membrane</keyword>
<feature type="transmembrane region" description="Helical" evidence="6">
    <location>
        <begin position="48"/>
        <end position="69"/>
    </location>
</feature>
<dbReference type="CDD" id="cd17324">
    <property type="entry name" value="MFS_NepI_like"/>
    <property type="match status" value="1"/>
</dbReference>
<protein>
    <submittedName>
        <fullName evidence="8">Predicted arabinose efflux permease, MFS family</fullName>
    </submittedName>
</protein>
<dbReference type="InterPro" id="IPR011701">
    <property type="entry name" value="MFS"/>
</dbReference>
<evidence type="ECO:0000256" key="5">
    <source>
        <dbReference type="ARBA" id="ARBA00023136"/>
    </source>
</evidence>
<feature type="transmembrane region" description="Helical" evidence="6">
    <location>
        <begin position="12"/>
        <end position="36"/>
    </location>
</feature>
<evidence type="ECO:0000259" key="7">
    <source>
        <dbReference type="PROSITE" id="PS50850"/>
    </source>
</evidence>
<dbReference type="Proteomes" id="UP000192582">
    <property type="component" value="Unassembled WGS sequence"/>
</dbReference>
<feature type="transmembrane region" description="Helical" evidence="6">
    <location>
        <begin position="333"/>
        <end position="351"/>
    </location>
</feature>
<keyword evidence="9" id="KW-1185">Reference proteome</keyword>
<feature type="transmembrane region" description="Helical" evidence="6">
    <location>
        <begin position="135"/>
        <end position="155"/>
    </location>
</feature>
<feature type="transmembrane region" description="Helical" evidence="6">
    <location>
        <begin position="102"/>
        <end position="123"/>
    </location>
</feature>
<feature type="transmembrane region" description="Helical" evidence="6">
    <location>
        <begin position="240"/>
        <end position="262"/>
    </location>
</feature>
<keyword evidence="5 6" id="KW-0472">Membrane</keyword>
<reference evidence="8 9" key="1">
    <citation type="submission" date="2017-04" db="EMBL/GenBank/DDBJ databases">
        <authorList>
            <person name="Afonso C.L."/>
            <person name="Miller P.J."/>
            <person name="Scott M.A."/>
            <person name="Spackman E."/>
            <person name="Goraichik I."/>
            <person name="Dimitrov K.M."/>
            <person name="Suarez D.L."/>
            <person name="Swayne D.E."/>
        </authorList>
    </citation>
    <scope>NUCLEOTIDE SEQUENCE [LARGE SCALE GENOMIC DNA]</scope>
    <source>
        <strain evidence="8 9">KR-140</strain>
    </source>
</reference>
<name>A0A1W1VUA3_9DEIO</name>